<evidence type="ECO:0000256" key="1">
    <source>
        <dbReference type="SAM" id="Phobius"/>
    </source>
</evidence>
<dbReference type="PANTHER" id="PTHR36151">
    <property type="entry name" value="BLR2777 PROTEIN"/>
    <property type="match status" value="1"/>
</dbReference>
<reference evidence="3 4" key="1">
    <citation type="journal article" date="2019" name="Int. J. Syst. Evol. Microbiol.">
        <title>The Global Catalogue of Microorganisms (GCM) 10K type strain sequencing project: providing services to taxonomists for standard genome sequencing and annotation.</title>
        <authorList>
            <consortium name="The Broad Institute Genomics Platform"/>
            <consortium name="The Broad Institute Genome Sequencing Center for Infectious Disease"/>
            <person name="Wu L."/>
            <person name="Ma J."/>
        </authorList>
    </citation>
    <scope>NUCLEOTIDE SEQUENCE [LARGE SCALE GENOMIC DNA]</scope>
    <source>
        <strain evidence="3 4">JCM 9383</strain>
    </source>
</reference>
<keyword evidence="1" id="KW-0472">Membrane</keyword>
<feature type="transmembrane region" description="Helical" evidence="1">
    <location>
        <begin position="125"/>
        <end position="154"/>
    </location>
</feature>
<protein>
    <recommendedName>
        <fullName evidence="2">ER-bound oxygenase mpaB/mpaB'/Rubber oxygenase catalytic domain-containing protein</fullName>
    </recommendedName>
</protein>
<evidence type="ECO:0000313" key="3">
    <source>
        <dbReference type="EMBL" id="GAA2788082.1"/>
    </source>
</evidence>
<accession>A0ABN3VB37</accession>
<name>A0ABN3VB37_9PSEU</name>
<feature type="transmembrane region" description="Helical" evidence="1">
    <location>
        <begin position="95"/>
        <end position="113"/>
    </location>
</feature>
<keyword evidence="1" id="KW-0812">Transmembrane</keyword>
<dbReference type="InterPro" id="IPR018713">
    <property type="entry name" value="MPAB/Lcp_cat_dom"/>
</dbReference>
<proteinExistence type="predicted"/>
<feature type="domain" description="ER-bound oxygenase mpaB/mpaB'/Rubber oxygenase catalytic" evidence="2">
    <location>
        <begin position="341"/>
        <end position="562"/>
    </location>
</feature>
<feature type="transmembrane region" description="Helical" evidence="1">
    <location>
        <begin position="217"/>
        <end position="233"/>
    </location>
</feature>
<sequence>MPETTTEHSDRRLRVPQAPGKALHPAVRDGLFVPLALMCALVFLVLYVGSGATDVWFAWTMASPLTAATVGAGFGAAVVLLVLAALEPGWTNARIAGVAPPVLAGGSLLATTLGDGNLNPPRDIAVAGISVTVSVSDVWLLGLGLALLLTVVTVPAQLTRRVEVEGARTAPIPVWARIIAALEGIGLVGAGVAFFAHPEAFGAWWPWQVNVLDLRELAAWMVTIGALILYATAEGDLRRSSAGLAALVAFGALALIAVLRYSGDLRWESPSSWIFVAVAVLLLGTGALGLALLALLRGLLPMLTAVTGAEDASPLKLARGARSTIEPHADNGFFGPDSVTWKVWTYPTSLTVGFQRAVVVEELDPALLAAVDATKQLRTRPRTRYDRTLRYFAMVAFGSTRDTMKAADVLVKVHSAAIGTEPGSGARYDANDPQSQLWIHLTAWHSILYAYEKYGPGKLSPREEARYWADCAAAAELQTCDPADIPRDRDGVRAYFERMRPHLVGSPVARSTMDHLLHAEVMLPPIPPVHWPATLVVTTALRIATIATMPRWMRELSGIRQNRLLDLLIVPVMRISFRLIRISRWLQLGALHVLSPSTTRVVAPILLGIPAATDETLTPAEARERYGYPMPAQAHLELRARQYKRVFADRSTPSDVGLVESEQILGTR</sequence>
<keyword evidence="4" id="KW-1185">Reference proteome</keyword>
<keyword evidence="1" id="KW-1133">Transmembrane helix</keyword>
<organism evidence="3 4">
    <name type="scientific">Saccharopolyspora taberi</name>
    <dbReference type="NCBI Taxonomy" id="60895"/>
    <lineage>
        <taxon>Bacteria</taxon>
        <taxon>Bacillati</taxon>
        <taxon>Actinomycetota</taxon>
        <taxon>Actinomycetes</taxon>
        <taxon>Pseudonocardiales</taxon>
        <taxon>Pseudonocardiaceae</taxon>
        <taxon>Saccharopolyspora</taxon>
    </lineage>
</organism>
<evidence type="ECO:0000259" key="2">
    <source>
        <dbReference type="Pfam" id="PF09995"/>
    </source>
</evidence>
<feature type="transmembrane region" description="Helical" evidence="1">
    <location>
        <begin position="242"/>
        <end position="261"/>
    </location>
</feature>
<dbReference type="Pfam" id="PF09995">
    <property type="entry name" value="MPAB_Lcp_cat"/>
    <property type="match status" value="1"/>
</dbReference>
<dbReference type="Proteomes" id="UP001500979">
    <property type="component" value="Unassembled WGS sequence"/>
</dbReference>
<feature type="transmembrane region" description="Helical" evidence="1">
    <location>
        <begin position="273"/>
        <end position="296"/>
    </location>
</feature>
<feature type="transmembrane region" description="Helical" evidence="1">
    <location>
        <begin position="174"/>
        <end position="197"/>
    </location>
</feature>
<feature type="transmembrane region" description="Helical" evidence="1">
    <location>
        <begin position="56"/>
        <end position="83"/>
    </location>
</feature>
<evidence type="ECO:0000313" key="4">
    <source>
        <dbReference type="Proteomes" id="UP001500979"/>
    </source>
</evidence>
<dbReference type="EMBL" id="BAAAUX010000011">
    <property type="protein sequence ID" value="GAA2788082.1"/>
    <property type="molecule type" value="Genomic_DNA"/>
</dbReference>
<gene>
    <name evidence="3" type="ORF">GCM10010470_23290</name>
</gene>
<dbReference type="PANTHER" id="PTHR36151:SF3">
    <property type="entry name" value="ER-BOUND OXYGENASE MPAB_MPAB'_RUBBER OXYGENASE CATALYTIC DOMAIN-CONTAINING PROTEIN"/>
    <property type="match status" value="1"/>
</dbReference>
<comment type="caution">
    <text evidence="3">The sequence shown here is derived from an EMBL/GenBank/DDBJ whole genome shotgun (WGS) entry which is preliminary data.</text>
</comment>
<feature type="transmembrane region" description="Helical" evidence="1">
    <location>
        <begin position="31"/>
        <end position="50"/>
    </location>
</feature>